<dbReference type="InterPro" id="IPR020103">
    <property type="entry name" value="PsdUridine_synth_cat_dom_sf"/>
</dbReference>
<dbReference type="Gene3D" id="3.30.2350.10">
    <property type="entry name" value="Pseudouridine synthase"/>
    <property type="match status" value="1"/>
</dbReference>
<reference evidence="5" key="1">
    <citation type="submission" date="2018-10" db="EMBL/GenBank/DDBJ databases">
        <title>Hidden diversity of soil giant viruses.</title>
        <authorList>
            <person name="Schulz F."/>
            <person name="Alteio L."/>
            <person name="Goudeau D."/>
            <person name="Ryan E.M."/>
            <person name="Malmstrom R.R."/>
            <person name="Blanchard J."/>
            <person name="Woyke T."/>
        </authorList>
    </citation>
    <scope>NUCLEOTIDE SEQUENCE</scope>
    <source>
        <strain evidence="5">TEV1</strain>
    </source>
</reference>
<evidence type="ECO:0000259" key="4">
    <source>
        <dbReference type="Pfam" id="PF01509"/>
    </source>
</evidence>
<sequence length="223" mass="24643">MDLSNGLFAVNKPKGISSAQFLNKIKFYLTKKFGRKIKIGHGGTLDPFATGVLVVGTGSCTKQLGKSLTNDLKRYTGTIKLGFVSDSYDSTGNIIPHGLIVSNEFVPTIDDVNNVIKKFVGTFMQKPPKYSAISINGKRAYDMARNNEEFDINERSVTIYSINIVSYQFPFLIIDVCCASGTYIRSLANDIGKELTIGAYLDELQRTEALGFTLDKCYDFNVI</sequence>
<dbReference type="PANTHER" id="PTHR13767">
    <property type="entry name" value="TRNA-PSEUDOURIDINE SYNTHASE"/>
    <property type="match status" value="1"/>
</dbReference>
<dbReference type="InterPro" id="IPR014780">
    <property type="entry name" value="tRNA_psdUridine_synth_TruB"/>
</dbReference>
<evidence type="ECO:0000313" key="5">
    <source>
        <dbReference type="EMBL" id="AYV76607.1"/>
    </source>
</evidence>
<dbReference type="Pfam" id="PF01509">
    <property type="entry name" value="TruB_N"/>
    <property type="match status" value="1"/>
</dbReference>
<gene>
    <name evidence="5" type="ORF">Terrestrivirus9_44</name>
</gene>
<dbReference type="SUPFAM" id="SSF55120">
    <property type="entry name" value="Pseudouridine synthase"/>
    <property type="match status" value="1"/>
</dbReference>
<dbReference type="HAMAP" id="MF_01080">
    <property type="entry name" value="TruB_bact"/>
    <property type="match status" value="1"/>
</dbReference>
<dbReference type="GO" id="GO:0003723">
    <property type="term" value="F:RNA binding"/>
    <property type="evidence" value="ECO:0007669"/>
    <property type="project" value="InterPro"/>
</dbReference>
<dbReference type="InterPro" id="IPR002501">
    <property type="entry name" value="PsdUridine_synth_N"/>
</dbReference>
<keyword evidence="3" id="KW-0413">Isomerase</keyword>
<dbReference type="PANTHER" id="PTHR13767:SF2">
    <property type="entry name" value="PSEUDOURIDYLATE SYNTHASE TRUB1"/>
    <property type="match status" value="1"/>
</dbReference>
<accession>A0A3G4ZNZ7</accession>
<name>A0A3G4ZNZ7_9VIRU</name>
<evidence type="ECO:0000256" key="2">
    <source>
        <dbReference type="ARBA" id="ARBA00022694"/>
    </source>
</evidence>
<proteinExistence type="inferred from homology"/>
<dbReference type="EMBL" id="MK071987">
    <property type="protein sequence ID" value="AYV76607.1"/>
    <property type="molecule type" value="Genomic_DNA"/>
</dbReference>
<keyword evidence="2" id="KW-0819">tRNA processing</keyword>
<feature type="domain" description="Pseudouridine synthase II N-terminal" evidence="4">
    <location>
        <begin position="33"/>
        <end position="184"/>
    </location>
</feature>
<dbReference type="GO" id="GO:0160148">
    <property type="term" value="F:tRNA pseudouridine(55) synthase activity"/>
    <property type="evidence" value="ECO:0007669"/>
    <property type="project" value="UniProtKB-EC"/>
</dbReference>
<protein>
    <recommendedName>
        <fullName evidence="1">tRNA pseudouridine(55) synthase</fullName>
        <ecNumber evidence="1">5.4.99.25</ecNumber>
    </recommendedName>
</protein>
<evidence type="ECO:0000256" key="3">
    <source>
        <dbReference type="ARBA" id="ARBA00023235"/>
    </source>
</evidence>
<organism evidence="5">
    <name type="scientific">Terrestrivirus sp</name>
    <dbReference type="NCBI Taxonomy" id="2487775"/>
    <lineage>
        <taxon>Viruses</taxon>
        <taxon>Varidnaviria</taxon>
        <taxon>Bamfordvirae</taxon>
        <taxon>Nucleocytoviricota</taxon>
        <taxon>Megaviricetes</taxon>
        <taxon>Imitervirales</taxon>
        <taxon>Mimiviridae</taxon>
        <taxon>Klosneuvirinae</taxon>
    </lineage>
</organism>
<dbReference type="CDD" id="cd02573">
    <property type="entry name" value="PseudoU_synth_EcTruB"/>
    <property type="match status" value="1"/>
</dbReference>
<dbReference type="NCBIfam" id="TIGR00431">
    <property type="entry name" value="TruB"/>
    <property type="match status" value="1"/>
</dbReference>
<dbReference type="GO" id="GO:1990481">
    <property type="term" value="P:mRNA pseudouridine synthesis"/>
    <property type="evidence" value="ECO:0007669"/>
    <property type="project" value="TreeGrafter"/>
</dbReference>
<dbReference type="EC" id="5.4.99.25" evidence="1"/>
<evidence type="ECO:0000256" key="1">
    <source>
        <dbReference type="ARBA" id="ARBA00012787"/>
    </source>
</evidence>
<dbReference type="GO" id="GO:0006400">
    <property type="term" value="P:tRNA modification"/>
    <property type="evidence" value="ECO:0007669"/>
    <property type="project" value="TreeGrafter"/>
</dbReference>